<dbReference type="EC" id="5.3.1.1" evidence="3"/>
<dbReference type="GO" id="GO:0046166">
    <property type="term" value="P:glyceraldehyde-3-phosphate biosynthetic process"/>
    <property type="evidence" value="ECO:0007669"/>
    <property type="project" value="TreeGrafter"/>
</dbReference>
<dbReference type="Gene3D" id="3.20.20.70">
    <property type="entry name" value="Aldolase class I"/>
    <property type="match status" value="1"/>
</dbReference>
<dbReference type="UniPathway" id="UPA00109">
    <property type="reaction ID" value="UER00189"/>
</dbReference>
<evidence type="ECO:0000256" key="2">
    <source>
        <dbReference type="ARBA" id="ARBA00023235"/>
    </source>
</evidence>
<protein>
    <recommendedName>
        <fullName evidence="3">Triosephosphate isomerase</fullName>
        <ecNumber evidence="3">5.3.1.1</ecNumber>
    </recommendedName>
</protein>
<dbReference type="CDD" id="cd00311">
    <property type="entry name" value="TIM"/>
    <property type="match status" value="1"/>
</dbReference>
<accession>A0A1F6NUM4</accession>
<dbReference type="GO" id="GO:0004807">
    <property type="term" value="F:triose-phosphate isomerase activity"/>
    <property type="evidence" value="ECO:0007669"/>
    <property type="project" value="UniProtKB-UniRule"/>
</dbReference>
<dbReference type="InterPro" id="IPR013785">
    <property type="entry name" value="Aldolase_TIM"/>
</dbReference>
<dbReference type="EMBL" id="MFQZ01000010">
    <property type="protein sequence ID" value="OGH87625.1"/>
    <property type="molecule type" value="Genomic_DNA"/>
</dbReference>
<evidence type="ECO:0000313" key="4">
    <source>
        <dbReference type="EMBL" id="OGH87625.1"/>
    </source>
</evidence>
<dbReference type="GO" id="GO:0006096">
    <property type="term" value="P:glycolytic process"/>
    <property type="evidence" value="ECO:0007669"/>
    <property type="project" value="UniProtKB-UniRule"/>
</dbReference>
<keyword evidence="3" id="KW-0963">Cytoplasm</keyword>
<dbReference type="PANTHER" id="PTHR21139:SF42">
    <property type="entry name" value="TRIOSEPHOSPHATE ISOMERASE"/>
    <property type="match status" value="1"/>
</dbReference>
<organism evidence="4 5">
    <name type="scientific">Candidatus Magasanikbacteria bacterium RIFOXYC2_FULL_42_28</name>
    <dbReference type="NCBI Taxonomy" id="1798704"/>
    <lineage>
        <taxon>Bacteria</taxon>
        <taxon>Candidatus Magasanikiibacteriota</taxon>
    </lineage>
</organism>
<dbReference type="STRING" id="1798704.A3J93_03825"/>
<dbReference type="NCBIfam" id="TIGR00419">
    <property type="entry name" value="tim"/>
    <property type="match status" value="1"/>
</dbReference>
<comment type="subunit">
    <text evidence="3">Homodimer.</text>
</comment>
<comment type="subcellular location">
    <subcellularLocation>
        <location evidence="3">Cytoplasm</location>
    </subcellularLocation>
</comment>
<dbReference type="PROSITE" id="PS51440">
    <property type="entry name" value="TIM_2"/>
    <property type="match status" value="1"/>
</dbReference>
<gene>
    <name evidence="4" type="ORF">A3J93_03825</name>
</gene>
<dbReference type="InterPro" id="IPR035990">
    <property type="entry name" value="TIM_sf"/>
</dbReference>
<comment type="pathway">
    <text evidence="3">Carbohydrate degradation; glycolysis; D-glyceraldehyde 3-phosphate from glycerone phosphate: step 1/1.</text>
</comment>
<dbReference type="Pfam" id="PF00121">
    <property type="entry name" value="TIM"/>
    <property type="match status" value="1"/>
</dbReference>
<dbReference type="GO" id="GO:0019563">
    <property type="term" value="P:glycerol catabolic process"/>
    <property type="evidence" value="ECO:0007669"/>
    <property type="project" value="TreeGrafter"/>
</dbReference>
<comment type="similarity">
    <text evidence="1 3">Belongs to the triosephosphate isomerase family.</text>
</comment>
<dbReference type="PANTHER" id="PTHR21139">
    <property type="entry name" value="TRIOSEPHOSPHATE ISOMERASE"/>
    <property type="match status" value="1"/>
</dbReference>
<dbReference type="Proteomes" id="UP000177907">
    <property type="component" value="Unassembled WGS sequence"/>
</dbReference>
<comment type="caution">
    <text evidence="4">The sequence shown here is derived from an EMBL/GenBank/DDBJ whole genome shotgun (WGS) entry which is preliminary data.</text>
</comment>
<dbReference type="InterPro" id="IPR000652">
    <property type="entry name" value="Triosephosphate_isomerase"/>
</dbReference>
<sequence>MSTHNNQFYFFANWKMYLDFNEANILAHAIASEHKQFSANVKMAIFPNALSLYTAGQTLKDVGIAVGGQNVFWEDKGGYTGEISATMYQAAGCDYALVGHSERRHQFHETNHEVRQKMQAVLESGLTPVLCVGETLKEREDGKTEEVVEIQLRSALQDIVWPTDRELIIAYEPVWAISKGAGANEAGKHCDDVEAERVHKMIREFSAGLIKLDPVVLFGGSVRPPTTDYYLRQLNVNGILVGAASTQLESFMGILSNIK</sequence>
<keyword evidence="3" id="KW-0324">Glycolysis</keyword>
<proteinExistence type="inferred from homology"/>
<evidence type="ECO:0000256" key="3">
    <source>
        <dbReference type="RuleBase" id="RU363013"/>
    </source>
</evidence>
<evidence type="ECO:0000256" key="1">
    <source>
        <dbReference type="ARBA" id="ARBA00007422"/>
    </source>
</evidence>
<name>A0A1F6NUM4_9BACT</name>
<dbReference type="GO" id="GO:0005829">
    <property type="term" value="C:cytosol"/>
    <property type="evidence" value="ECO:0007669"/>
    <property type="project" value="TreeGrafter"/>
</dbReference>
<dbReference type="AlphaFoldDB" id="A0A1F6NUM4"/>
<keyword evidence="2 3" id="KW-0413">Isomerase</keyword>
<comment type="pathway">
    <text evidence="3">Carbohydrate biosynthesis; gluconeogenesis.</text>
</comment>
<dbReference type="SUPFAM" id="SSF51351">
    <property type="entry name" value="Triosephosphate isomerase (TIM)"/>
    <property type="match status" value="1"/>
</dbReference>
<comment type="catalytic activity">
    <reaction evidence="3">
        <text>D-glyceraldehyde 3-phosphate = dihydroxyacetone phosphate</text>
        <dbReference type="Rhea" id="RHEA:18585"/>
        <dbReference type="ChEBI" id="CHEBI:57642"/>
        <dbReference type="ChEBI" id="CHEBI:59776"/>
        <dbReference type="EC" id="5.3.1.1"/>
    </reaction>
</comment>
<keyword evidence="3" id="KW-0312">Gluconeogenesis</keyword>
<dbReference type="GO" id="GO:0006094">
    <property type="term" value="P:gluconeogenesis"/>
    <property type="evidence" value="ECO:0007669"/>
    <property type="project" value="UniProtKB-UniPathway"/>
</dbReference>
<dbReference type="UniPathway" id="UPA00138"/>
<evidence type="ECO:0000313" key="5">
    <source>
        <dbReference type="Proteomes" id="UP000177907"/>
    </source>
</evidence>
<reference evidence="4 5" key="1">
    <citation type="journal article" date="2016" name="Nat. Commun.">
        <title>Thousands of microbial genomes shed light on interconnected biogeochemical processes in an aquifer system.</title>
        <authorList>
            <person name="Anantharaman K."/>
            <person name="Brown C.T."/>
            <person name="Hug L.A."/>
            <person name="Sharon I."/>
            <person name="Castelle C.J."/>
            <person name="Probst A.J."/>
            <person name="Thomas B.C."/>
            <person name="Singh A."/>
            <person name="Wilkins M.J."/>
            <person name="Karaoz U."/>
            <person name="Brodie E.L."/>
            <person name="Williams K.H."/>
            <person name="Hubbard S.S."/>
            <person name="Banfield J.F."/>
        </authorList>
    </citation>
    <scope>NUCLEOTIDE SEQUENCE [LARGE SCALE GENOMIC DNA]</scope>
</reference>